<name>W2S406_CYPE1</name>
<dbReference type="AlphaFoldDB" id="W2S406"/>
<dbReference type="EMBL" id="KB822718">
    <property type="protein sequence ID" value="ETN43335.1"/>
    <property type="molecule type" value="Genomic_DNA"/>
</dbReference>
<feature type="transmembrane region" description="Helical" evidence="6">
    <location>
        <begin position="25"/>
        <end position="47"/>
    </location>
</feature>
<feature type="region of interest" description="Disordered" evidence="5">
    <location>
        <begin position="132"/>
        <end position="154"/>
    </location>
</feature>
<feature type="transmembrane region" description="Helical" evidence="6">
    <location>
        <begin position="374"/>
        <end position="397"/>
    </location>
</feature>
<keyword evidence="4 6" id="KW-0472">Membrane</keyword>
<feature type="transmembrane region" description="Helical" evidence="6">
    <location>
        <begin position="342"/>
        <end position="362"/>
    </location>
</feature>
<proteinExistence type="predicted"/>
<dbReference type="PANTHER" id="PTHR11040">
    <property type="entry name" value="ZINC/IRON TRANSPORTER"/>
    <property type="match status" value="1"/>
</dbReference>
<evidence type="ECO:0000256" key="2">
    <source>
        <dbReference type="ARBA" id="ARBA00022692"/>
    </source>
</evidence>
<keyword evidence="3 6" id="KW-1133">Transmembrane helix</keyword>
<evidence type="ECO:0000313" key="7">
    <source>
        <dbReference type="EMBL" id="ETN43335.1"/>
    </source>
</evidence>
<dbReference type="Pfam" id="PF02535">
    <property type="entry name" value="Zip"/>
    <property type="match status" value="1"/>
</dbReference>
<feature type="transmembrane region" description="Helical" evidence="6">
    <location>
        <begin position="418"/>
        <end position="435"/>
    </location>
</feature>
<dbReference type="GeneID" id="19969833"/>
<dbReference type="GO" id="GO:0005385">
    <property type="term" value="F:zinc ion transmembrane transporter activity"/>
    <property type="evidence" value="ECO:0007669"/>
    <property type="project" value="TreeGrafter"/>
</dbReference>
<evidence type="ECO:0000256" key="4">
    <source>
        <dbReference type="ARBA" id="ARBA00023136"/>
    </source>
</evidence>
<dbReference type="GO" id="GO:0005886">
    <property type="term" value="C:plasma membrane"/>
    <property type="evidence" value="ECO:0007669"/>
    <property type="project" value="TreeGrafter"/>
</dbReference>
<dbReference type="STRING" id="1220924.W2S406"/>
<dbReference type="OrthoDB" id="448280at2759"/>
<protein>
    <recommendedName>
        <fullName evidence="9">Zinc-regulated transporter 2</fullName>
    </recommendedName>
</protein>
<keyword evidence="8" id="KW-1185">Reference proteome</keyword>
<dbReference type="PANTHER" id="PTHR11040:SF24">
    <property type="entry name" value="FE(2+) TRANSPORTER 3"/>
    <property type="match status" value="1"/>
</dbReference>
<accession>W2S406</accession>
<dbReference type="Proteomes" id="UP000030752">
    <property type="component" value="Unassembled WGS sequence"/>
</dbReference>
<keyword evidence="2 6" id="KW-0812">Transmembrane</keyword>
<dbReference type="VEuPathDB" id="FungiDB:HMPREF1541_02494"/>
<comment type="subcellular location">
    <subcellularLocation>
        <location evidence="1">Membrane</location>
        <topology evidence="1">Multi-pass membrane protein</topology>
    </subcellularLocation>
</comment>
<dbReference type="eggNOG" id="KOG1558">
    <property type="taxonomic scope" value="Eukaryota"/>
</dbReference>
<organism evidence="7 8">
    <name type="scientific">Cyphellophora europaea (strain CBS 101466)</name>
    <name type="common">Phialophora europaea</name>
    <dbReference type="NCBI Taxonomy" id="1220924"/>
    <lineage>
        <taxon>Eukaryota</taxon>
        <taxon>Fungi</taxon>
        <taxon>Dikarya</taxon>
        <taxon>Ascomycota</taxon>
        <taxon>Pezizomycotina</taxon>
        <taxon>Eurotiomycetes</taxon>
        <taxon>Chaetothyriomycetidae</taxon>
        <taxon>Chaetothyriales</taxon>
        <taxon>Cyphellophoraceae</taxon>
        <taxon>Cyphellophora</taxon>
    </lineage>
</organism>
<gene>
    <name evidence="7" type="ORF">HMPREF1541_02494</name>
</gene>
<feature type="transmembrane region" description="Helical" evidence="6">
    <location>
        <begin position="100"/>
        <end position="122"/>
    </location>
</feature>
<dbReference type="InterPro" id="IPR003689">
    <property type="entry name" value="ZIP"/>
</dbReference>
<reference evidence="7 8" key="1">
    <citation type="submission" date="2013-03" db="EMBL/GenBank/DDBJ databases">
        <title>The Genome Sequence of Phialophora europaea CBS 101466.</title>
        <authorList>
            <consortium name="The Broad Institute Genomics Platform"/>
            <person name="Cuomo C."/>
            <person name="de Hoog S."/>
            <person name="Gorbushina A."/>
            <person name="Walker B."/>
            <person name="Young S.K."/>
            <person name="Zeng Q."/>
            <person name="Gargeya S."/>
            <person name="Fitzgerald M."/>
            <person name="Haas B."/>
            <person name="Abouelleil A."/>
            <person name="Allen A.W."/>
            <person name="Alvarado L."/>
            <person name="Arachchi H.M."/>
            <person name="Berlin A.M."/>
            <person name="Chapman S.B."/>
            <person name="Gainer-Dewar J."/>
            <person name="Goldberg J."/>
            <person name="Griggs A."/>
            <person name="Gujja S."/>
            <person name="Hansen M."/>
            <person name="Howarth C."/>
            <person name="Imamovic A."/>
            <person name="Ireland A."/>
            <person name="Larimer J."/>
            <person name="McCowan C."/>
            <person name="Murphy C."/>
            <person name="Pearson M."/>
            <person name="Poon T.W."/>
            <person name="Priest M."/>
            <person name="Roberts A."/>
            <person name="Saif S."/>
            <person name="Shea T."/>
            <person name="Sisk P."/>
            <person name="Sykes S."/>
            <person name="Wortman J."/>
            <person name="Nusbaum C."/>
            <person name="Birren B."/>
        </authorList>
    </citation>
    <scope>NUCLEOTIDE SEQUENCE [LARGE SCALE GENOMIC DNA]</scope>
    <source>
        <strain evidence="7 8">CBS 101466</strain>
    </source>
</reference>
<feature type="transmembrane region" description="Helical" evidence="6">
    <location>
        <begin position="59"/>
        <end position="80"/>
    </location>
</feature>
<evidence type="ECO:0000256" key="1">
    <source>
        <dbReference type="ARBA" id="ARBA00004141"/>
    </source>
</evidence>
<evidence type="ECO:0000313" key="8">
    <source>
        <dbReference type="Proteomes" id="UP000030752"/>
    </source>
</evidence>
<evidence type="ECO:0000256" key="6">
    <source>
        <dbReference type="SAM" id="Phobius"/>
    </source>
</evidence>
<evidence type="ECO:0000256" key="3">
    <source>
        <dbReference type="ARBA" id="ARBA00022989"/>
    </source>
</evidence>
<feature type="transmembrane region" description="Helical" evidence="6">
    <location>
        <begin position="282"/>
        <end position="302"/>
    </location>
</feature>
<sequence>MADPLNAKPQCGGDAVDDEAYDFPLHLAAVFIVFFASIAGAGFPVVAKKVKWMKIPPNIFFACKHFGTGVLIATAFVHLVPTAFAFLSDPCLPDVLIEDYPAMPGVIMMFSLFCLFVIEMYLKAKTGGHSHGGPTGQEISAPMPQGHGGHAHAHAAPRMVRNDTTASLPPYNSNGRPTAYADAYEEKLLNIAQEEQPELEKYAAVSEMPPWFQVFYAQYVRQREDLRDMIAVLAKSTAGFAAAAQTSQEMAPASESYMDFDDNPEDPNNIDAAKFRMMNMNITLLECGILFHSVFVGMTISITTEGFVTLLVAIIFHQFFEGLGLGSRIAAVPYKPKAAKPWILVVAFGTTCPLGQVIGLATRNSYDQNSAFSLILVGFFNAFSSGLLIYAALVDLLAEDFLSEEAMELMNKPTRIKAFLWVLVGAAGMSIVGAFA</sequence>
<dbReference type="InParanoid" id="W2S406"/>
<feature type="transmembrane region" description="Helical" evidence="6">
    <location>
        <begin position="308"/>
        <end position="330"/>
    </location>
</feature>
<evidence type="ECO:0008006" key="9">
    <source>
        <dbReference type="Google" id="ProtNLM"/>
    </source>
</evidence>
<evidence type="ECO:0000256" key="5">
    <source>
        <dbReference type="SAM" id="MobiDB-lite"/>
    </source>
</evidence>
<dbReference type="HOGENOM" id="CLU_027089_1_0_1"/>
<dbReference type="RefSeq" id="XP_008715071.1">
    <property type="nucleotide sequence ID" value="XM_008716849.1"/>
</dbReference>